<reference evidence="2" key="1">
    <citation type="submission" date="2021-12" db="EMBL/GenBank/DDBJ databases">
        <authorList>
            <person name="King R."/>
        </authorList>
    </citation>
    <scope>NUCLEOTIDE SEQUENCE</scope>
</reference>
<evidence type="ECO:0000313" key="2">
    <source>
        <dbReference type="EMBL" id="CAH0389006.1"/>
    </source>
</evidence>
<organism evidence="2 3">
    <name type="scientific">Bemisia tabaci</name>
    <name type="common">Sweetpotato whitefly</name>
    <name type="synonym">Aleurodes tabaci</name>
    <dbReference type="NCBI Taxonomy" id="7038"/>
    <lineage>
        <taxon>Eukaryota</taxon>
        <taxon>Metazoa</taxon>
        <taxon>Ecdysozoa</taxon>
        <taxon>Arthropoda</taxon>
        <taxon>Hexapoda</taxon>
        <taxon>Insecta</taxon>
        <taxon>Pterygota</taxon>
        <taxon>Neoptera</taxon>
        <taxon>Paraneoptera</taxon>
        <taxon>Hemiptera</taxon>
        <taxon>Sternorrhyncha</taxon>
        <taxon>Aleyrodoidea</taxon>
        <taxon>Aleyrodidae</taxon>
        <taxon>Aleyrodinae</taxon>
        <taxon>Bemisia</taxon>
    </lineage>
</organism>
<evidence type="ECO:0000256" key="1">
    <source>
        <dbReference type="SAM" id="MobiDB-lite"/>
    </source>
</evidence>
<name>A0A9P0F475_BEMTA</name>
<dbReference type="Proteomes" id="UP001152759">
    <property type="component" value="Chromosome 4"/>
</dbReference>
<keyword evidence="3" id="KW-1185">Reference proteome</keyword>
<sequence>MFLKMEVCHRKATEILPLLAEILKIASTECNALRDSFDAFIWSNDVISLLSLTKVAENDEVVRNLLHVSESGAAVLLTIAQSAKSPHEILQGAHSILSAVFPKLMLPFVPKLDPIAVAACTGNILQHLNTVKSALESIPKLLTFFKEIFFNCRDANAFCRNEFIKVSTLLIQAISGLKDKTVINNSECNEDKLLLAFYSAVDKSFKMSLNALWLLFKFPELDLVYDVVFGACKLISRVLVTTLGNLLYCIEFFCQTACQFLKEKVLEVKKIIFEVQEASRHVLDAAPTETDSNSKCTSVETIRLSPPGCTPSPMALVTGDSYKSSSIDATTGDLSVQTDGSSHFVRDFREAPLIAPATSSHHEFVPLSSAPYDDHAPQLTSTDISDKSSVITSETLNVLESCFIEVPDSTVSDPTKGKLSPTDEDDIAVVHTSPNPEPEIFQRVNDFPFDVLPTFLRQRLLKLIWELKDYIGHFSFLKVGSLIQFICRICGSVLQLDSVEEHIHQAHKGIGKSPSVDPLDNIFKTNKSKRIKETDGSTKKSEFEVAQACPKKSICFSIEKKESKIVPVSISPQVFFSAKMNKKFPQPVKKNPNNKRSKFQKVSDKNLSTQASFVFKSPNSERVTEAESVSDTAVTSSDVFFDSSKQEPGRTQPKVCGIAESFYAETFEYNDSERKRRRRNCCESNLKEKVCDPKNESNYIIQDLNRPGIPETLNNSFVETLESASKPHPFQDISDAEFTSLTKTDQKSLEILVKRLKSTVSHLVFRIVNGELSVICKLCLDFLHKSKVEAHVSEVSHLQALCTKAKGCAETKALVPEISVHNWQYLEYIRHLQCFRCNICRTPLKGINSWVQHFQSILHRRKLESVPLPNTVEVWLASVTFLRDSLLKVSFSSLDMSHQDRIAYLIKELKSEMNIFSVEEARKLKFFCHACNLSVASCTMTSHIRNNMSHRKALRHMHRNSSRQTFCQSSVNQAVLDIISCIKKPKSRRKNSSQKCNTPGKGLSNLTHIQTTNALVHSYHSYSSESMVPELMIEAFPDHSSAVDSQIPGLLYKSFKEGC</sequence>
<feature type="region of interest" description="Disordered" evidence="1">
    <location>
        <begin position="585"/>
        <end position="605"/>
    </location>
</feature>
<accession>A0A9P0F475</accession>
<dbReference type="AlphaFoldDB" id="A0A9P0F475"/>
<evidence type="ECO:0000313" key="3">
    <source>
        <dbReference type="Proteomes" id="UP001152759"/>
    </source>
</evidence>
<protein>
    <submittedName>
        <fullName evidence="2">Uncharacterized protein</fullName>
    </submittedName>
</protein>
<proteinExistence type="predicted"/>
<dbReference type="EMBL" id="OU963865">
    <property type="protein sequence ID" value="CAH0389006.1"/>
    <property type="molecule type" value="Genomic_DNA"/>
</dbReference>
<gene>
    <name evidence="2" type="ORF">BEMITA_LOCUS7879</name>
</gene>